<dbReference type="GO" id="GO:0047617">
    <property type="term" value="F:fatty acyl-CoA hydrolase activity"/>
    <property type="evidence" value="ECO:0007669"/>
    <property type="project" value="InterPro"/>
</dbReference>
<dbReference type="InterPro" id="IPR029069">
    <property type="entry name" value="HotDog_dom_sf"/>
</dbReference>
<gene>
    <name evidence="2" type="ORF">SISNIDRAFT_548691</name>
</gene>
<dbReference type="PANTHER" id="PTHR21660:SF1">
    <property type="entry name" value="ACYL-COENZYME A THIOESTERASE 13"/>
    <property type="match status" value="1"/>
</dbReference>
<dbReference type="InterPro" id="IPR039298">
    <property type="entry name" value="ACOT13"/>
</dbReference>
<dbReference type="STRING" id="1314777.A0A164W2D8"/>
<dbReference type="PANTHER" id="PTHR21660">
    <property type="entry name" value="THIOESTERASE SUPERFAMILY MEMBER-RELATED"/>
    <property type="match status" value="1"/>
</dbReference>
<dbReference type="OrthoDB" id="2831072at2759"/>
<evidence type="ECO:0008006" key="4">
    <source>
        <dbReference type="Google" id="ProtNLM"/>
    </source>
</evidence>
<evidence type="ECO:0000313" key="2">
    <source>
        <dbReference type="EMBL" id="KZS94682.1"/>
    </source>
</evidence>
<organism evidence="2 3">
    <name type="scientific">Sistotremastrum niveocremeum HHB9708</name>
    <dbReference type="NCBI Taxonomy" id="1314777"/>
    <lineage>
        <taxon>Eukaryota</taxon>
        <taxon>Fungi</taxon>
        <taxon>Dikarya</taxon>
        <taxon>Basidiomycota</taxon>
        <taxon>Agaricomycotina</taxon>
        <taxon>Agaricomycetes</taxon>
        <taxon>Sistotremastrales</taxon>
        <taxon>Sistotremastraceae</taxon>
        <taxon>Sertulicium</taxon>
        <taxon>Sertulicium niveocremeum</taxon>
    </lineage>
</organism>
<protein>
    <recommendedName>
        <fullName evidence="4">Thioesterase domain-containing protein</fullName>
    </recommendedName>
</protein>
<keyword evidence="1" id="KW-0378">Hydrolase</keyword>
<name>A0A164W2D8_9AGAM</name>
<accession>A0A164W2D8</accession>
<dbReference type="Gene3D" id="3.10.129.10">
    <property type="entry name" value="Hotdog Thioesterase"/>
    <property type="match status" value="1"/>
</dbReference>
<dbReference type="Proteomes" id="UP000076722">
    <property type="component" value="Unassembled WGS sequence"/>
</dbReference>
<sequence length="189" mass="20531">MPTLLESISEPMTPARLVTNLPAEFVTRATKIFYTFVGPQNSYFSSSIGNRLLLTELTIHDEKRPRARAVFEIVIREDMLDGEGALSNGCIAYLVDICSSVPLVTLAMKGTKAALATAGGVSQSINMSFHHSFAPARDRPGATSTLVVDSVTLSTSEMRMSSRCEVFIKETGVMIASGEHSKMAMRPRL</sequence>
<dbReference type="SUPFAM" id="SSF54637">
    <property type="entry name" value="Thioesterase/thiol ester dehydrase-isomerase"/>
    <property type="match status" value="1"/>
</dbReference>
<evidence type="ECO:0000313" key="3">
    <source>
        <dbReference type="Proteomes" id="UP000076722"/>
    </source>
</evidence>
<dbReference type="AlphaFoldDB" id="A0A164W2D8"/>
<keyword evidence="3" id="KW-1185">Reference proteome</keyword>
<evidence type="ECO:0000256" key="1">
    <source>
        <dbReference type="ARBA" id="ARBA00022801"/>
    </source>
</evidence>
<proteinExistence type="predicted"/>
<dbReference type="EMBL" id="KV419403">
    <property type="protein sequence ID" value="KZS94682.1"/>
    <property type="molecule type" value="Genomic_DNA"/>
</dbReference>
<reference evidence="2 3" key="1">
    <citation type="journal article" date="2016" name="Mol. Biol. Evol.">
        <title>Comparative Genomics of Early-Diverging Mushroom-Forming Fungi Provides Insights into the Origins of Lignocellulose Decay Capabilities.</title>
        <authorList>
            <person name="Nagy L.G."/>
            <person name="Riley R."/>
            <person name="Tritt A."/>
            <person name="Adam C."/>
            <person name="Daum C."/>
            <person name="Floudas D."/>
            <person name="Sun H."/>
            <person name="Yadav J.S."/>
            <person name="Pangilinan J."/>
            <person name="Larsson K.H."/>
            <person name="Matsuura K."/>
            <person name="Barry K."/>
            <person name="Labutti K."/>
            <person name="Kuo R."/>
            <person name="Ohm R.A."/>
            <person name="Bhattacharya S.S."/>
            <person name="Shirouzu T."/>
            <person name="Yoshinaga Y."/>
            <person name="Martin F.M."/>
            <person name="Grigoriev I.V."/>
            <person name="Hibbett D.S."/>
        </authorList>
    </citation>
    <scope>NUCLEOTIDE SEQUENCE [LARGE SCALE GENOMIC DNA]</scope>
    <source>
        <strain evidence="2 3">HHB9708</strain>
    </source>
</reference>